<comment type="caution">
    <text evidence="1">The sequence shown here is derived from an EMBL/GenBank/DDBJ whole genome shotgun (WGS) entry which is preliminary data.</text>
</comment>
<dbReference type="AlphaFoldDB" id="A0A0D6N6B7"/>
<gene>
    <name evidence="1" type="ORF">Abci_025_049</name>
    <name evidence="2" type="ORF">ACI01nite_22280</name>
</gene>
<evidence type="ECO:0000313" key="3">
    <source>
        <dbReference type="Proteomes" id="UP000032671"/>
    </source>
</evidence>
<name>A0A0D6N6B7_9PROT</name>
<accession>A0A6N3STQ3</accession>
<dbReference type="Proteomes" id="UP000321891">
    <property type="component" value="Unassembled WGS sequence"/>
</dbReference>
<protein>
    <submittedName>
        <fullName evidence="1">Uncharacterized protein</fullName>
    </submittedName>
</protein>
<accession>A0A0D6N6B7</accession>
<keyword evidence="4" id="KW-1185">Reference proteome</keyword>
<evidence type="ECO:0000313" key="1">
    <source>
        <dbReference type="EMBL" id="GAN61504.1"/>
    </source>
</evidence>
<reference evidence="1 3" key="1">
    <citation type="submission" date="2012-11" db="EMBL/GenBank/DDBJ databases">
        <title>Whole genome sequence of Acetobacter cibinongensis 4H-1.</title>
        <authorList>
            <person name="Azuma Y."/>
            <person name="Higashiura N."/>
            <person name="Hirakawa H."/>
            <person name="Matsushita K."/>
        </authorList>
    </citation>
    <scope>NUCLEOTIDE SEQUENCE [LARGE SCALE GENOMIC DNA]</scope>
    <source>
        <strain evidence="1 3">4H-1</strain>
    </source>
</reference>
<evidence type="ECO:0000313" key="4">
    <source>
        <dbReference type="Proteomes" id="UP000321891"/>
    </source>
</evidence>
<dbReference type="STRING" id="1231339.Abci_025_049"/>
<organism evidence="1 3">
    <name type="scientific">Acetobacter cibinongensis</name>
    <dbReference type="NCBI Taxonomy" id="146475"/>
    <lineage>
        <taxon>Bacteria</taxon>
        <taxon>Pseudomonadati</taxon>
        <taxon>Pseudomonadota</taxon>
        <taxon>Alphaproteobacteria</taxon>
        <taxon>Acetobacterales</taxon>
        <taxon>Acetobacteraceae</taxon>
        <taxon>Acetobacter</taxon>
    </lineage>
</organism>
<dbReference type="EMBL" id="BAMV01000025">
    <property type="protein sequence ID" value="GAN61504.1"/>
    <property type="molecule type" value="Genomic_DNA"/>
</dbReference>
<dbReference type="EMBL" id="BJVU01000011">
    <property type="protein sequence ID" value="GEL59626.1"/>
    <property type="molecule type" value="Genomic_DNA"/>
</dbReference>
<evidence type="ECO:0000313" key="2">
    <source>
        <dbReference type="EMBL" id="GEL59626.1"/>
    </source>
</evidence>
<sequence>MAAKTKNKIIDCTTKTFYLNRSDKIKNIKYERKFVLTYLLRNQHDEGQTHEICFGKALYKTV</sequence>
<dbReference type="Proteomes" id="UP000032671">
    <property type="component" value="Unassembled WGS sequence"/>
</dbReference>
<proteinExistence type="predicted"/>
<reference evidence="2 4" key="2">
    <citation type="submission" date="2019-07" db="EMBL/GenBank/DDBJ databases">
        <title>Whole genome shotgun sequence of Acetobacter cibinongensis NBRC 16605.</title>
        <authorList>
            <person name="Hosoyama A."/>
            <person name="Uohara A."/>
            <person name="Ohji S."/>
            <person name="Ichikawa N."/>
        </authorList>
    </citation>
    <scope>NUCLEOTIDE SEQUENCE [LARGE SCALE GENOMIC DNA]</scope>
    <source>
        <strain evidence="2 4">NBRC 16605</strain>
    </source>
</reference>